<feature type="domain" description="SCP" evidence="2">
    <location>
        <begin position="32"/>
        <end position="196"/>
    </location>
</feature>
<dbReference type="SUPFAM" id="SSF55797">
    <property type="entry name" value="PR-1-like"/>
    <property type="match status" value="1"/>
</dbReference>
<dbReference type="Proteomes" id="UP000024635">
    <property type="component" value="Unassembled WGS sequence"/>
</dbReference>
<protein>
    <recommendedName>
        <fullName evidence="2">SCP domain-containing protein</fullName>
    </recommendedName>
</protein>
<evidence type="ECO:0000313" key="4">
    <source>
        <dbReference type="Proteomes" id="UP000024635"/>
    </source>
</evidence>
<keyword evidence="1" id="KW-0732">Signal</keyword>
<reference evidence="4" key="1">
    <citation type="journal article" date="2015" name="Nat. Genet.">
        <title>The genome and transcriptome of the zoonotic hookworm Ancylostoma ceylanicum identify infection-specific gene families.</title>
        <authorList>
            <person name="Schwarz E.M."/>
            <person name="Hu Y."/>
            <person name="Antoshechkin I."/>
            <person name="Miller M.M."/>
            <person name="Sternberg P.W."/>
            <person name="Aroian R.V."/>
        </authorList>
    </citation>
    <scope>NUCLEOTIDE SEQUENCE</scope>
    <source>
        <strain evidence="4">HY135</strain>
    </source>
</reference>
<organism evidence="3 4">
    <name type="scientific">Ancylostoma ceylanicum</name>
    <dbReference type="NCBI Taxonomy" id="53326"/>
    <lineage>
        <taxon>Eukaryota</taxon>
        <taxon>Metazoa</taxon>
        <taxon>Ecdysozoa</taxon>
        <taxon>Nematoda</taxon>
        <taxon>Chromadorea</taxon>
        <taxon>Rhabditida</taxon>
        <taxon>Rhabditina</taxon>
        <taxon>Rhabditomorpha</taxon>
        <taxon>Strongyloidea</taxon>
        <taxon>Ancylostomatidae</taxon>
        <taxon>Ancylostomatinae</taxon>
        <taxon>Ancylostoma</taxon>
    </lineage>
</organism>
<evidence type="ECO:0000259" key="2">
    <source>
        <dbReference type="SMART" id="SM00198"/>
    </source>
</evidence>
<proteinExistence type="predicted"/>
<evidence type="ECO:0000256" key="1">
    <source>
        <dbReference type="SAM" id="SignalP"/>
    </source>
</evidence>
<dbReference type="SMART" id="SM00198">
    <property type="entry name" value="SCP"/>
    <property type="match status" value="1"/>
</dbReference>
<sequence>MAKFYFITLAITFLPALCNGSFCRRGKLERSQINDFIINPVNEARRILTSGKQKNGYSGKNMPAAKGMTKLAWSCPLEKAAIEALNGKCTFDKDPVDGNGRATIFQQGYAFGDQIDDGILKIIIRNNLNGINDFTLEGVTPNRVVFKKKTPIGLKGFVDVIRPKATRIGCAWTKCKGEGDPYAVYCVLNAKKLNDGDVVYEA</sequence>
<dbReference type="AlphaFoldDB" id="A0A016TPB8"/>
<dbReference type="Pfam" id="PF00188">
    <property type="entry name" value="CAP"/>
    <property type="match status" value="1"/>
</dbReference>
<name>A0A016TPB8_9BILA</name>
<dbReference type="CDD" id="cd05380">
    <property type="entry name" value="CAP_euk"/>
    <property type="match status" value="1"/>
</dbReference>
<gene>
    <name evidence="3" type="primary">Acey_s0087.g2034</name>
    <name evidence="3" type="synonym">ASP-s0087.g2034</name>
    <name evidence="3" type="ORF">Y032_0087g2034</name>
</gene>
<feature type="signal peptide" evidence="1">
    <location>
        <begin position="1"/>
        <end position="20"/>
    </location>
</feature>
<dbReference type="InterPro" id="IPR014044">
    <property type="entry name" value="CAP_dom"/>
</dbReference>
<feature type="chain" id="PRO_5001491268" description="SCP domain-containing protein" evidence="1">
    <location>
        <begin position="21"/>
        <end position="202"/>
    </location>
</feature>
<accession>A0A016TPB8</accession>
<dbReference type="OrthoDB" id="5875953at2759"/>
<dbReference type="Gene3D" id="3.40.33.10">
    <property type="entry name" value="CAP"/>
    <property type="match status" value="1"/>
</dbReference>
<dbReference type="InterPro" id="IPR035940">
    <property type="entry name" value="CAP_sf"/>
</dbReference>
<comment type="caution">
    <text evidence="3">The sequence shown here is derived from an EMBL/GenBank/DDBJ whole genome shotgun (WGS) entry which is preliminary data.</text>
</comment>
<evidence type="ECO:0000313" key="3">
    <source>
        <dbReference type="EMBL" id="EYC04482.1"/>
    </source>
</evidence>
<keyword evidence="4" id="KW-1185">Reference proteome</keyword>
<dbReference type="EMBL" id="JARK01001423">
    <property type="protein sequence ID" value="EYC04482.1"/>
    <property type="molecule type" value="Genomic_DNA"/>
</dbReference>